<evidence type="ECO:0000313" key="2">
    <source>
        <dbReference type="EMBL" id="CAB5219942.1"/>
    </source>
</evidence>
<feature type="compositionally biased region" description="Basic residues" evidence="1">
    <location>
        <begin position="42"/>
        <end position="52"/>
    </location>
</feature>
<organism evidence="2">
    <name type="scientific">uncultured Caudovirales phage</name>
    <dbReference type="NCBI Taxonomy" id="2100421"/>
    <lineage>
        <taxon>Viruses</taxon>
        <taxon>Duplodnaviria</taxon>
        <taxon>Heunggongvirae</taxon>
        <taxon>Uroviricota</taxon>
        <taxon>Caudoviricetes</taxon>
        <taxon>Peduoviridae</taxon>
        <taxon>Maltschvirus</taxon>
        <taxon>Maltschvirus maltsch</taxon>
    </lineage>
</organism>
<gene>
    <name evidence="2" type="ORF">UFOVP231_18</name>
</gene>
<accession>A0A6J7WTC5</accession>
<sequence length="89" mass="9450">MKGKFKLEPKSSPDKSLGGDFYAGGQSEVAKEAKNKAEGFKRGGKAKKHVGKVHGEHAEHHAGRKPRMSGGKVLSSASSGTMRAKSSHY</sequence>
<feature type="compositionally biased region" description="Basic and acidic residues" evidence="1">
    <location>
        <begin position="1"/>
        <end position="13"/>
    </location>
</feature>
<protein>
    <submittedName>
        <fullName evidence="2">Uncharacterized protein</fullName>
    </submittedName>
</protein>
<reference evidence="2" key="1">
    <citation type="submission" date="2020-05" db="EMBL/GenBank/DDBJ databases">
        <authorList>
            <person name="Chiriac C."/>
            <person name="Salcher M."/>
            <person name="Ghai R."/>
            <person name="Kavagutti S V."/>
        </authorList>
    </citation>
    <scope>NUCLEOTIDE SEQUENCE</scope>
</reference>
<evidence type="ECO:0000256" key="1">
    <source>
        <dbReference type="SAM" id="MobiDB-lite"/>
    </source>
</evidence>
<feature type="compositionally biased region" description="Basic and acidic residues" evidence="1">
    <location>
        <begin position="29"/>
        <end position="41"/>
    </location>
</feature>
<feature type="region of interest" description="Disordered" evidence="1">
    <location>
        <begin position="1"/>
        <end position="89"/>
    </location>
</feature>
<proteinExistence type="predicted"/>
<name>A0A6J7WTC5_9CAUD</name>
<dbReference type="EMBL" id="LR798279">
    <property type="protein sequence ID" value="CAB5219942.1"/>
    <property type="molecule type" value="Genomic_DNA"/>
</dbReference>